<feature type="domain" description="BPTI/Kunitz inhibitor" evidence="2">
    <location>
        <begin position="422"/>
        <end position="475"/>
    </location>
</feature>
<dbReference type="InterPro" id="IPR053014">
    <property type="entry name" value="Cuticle_assoc_divergent"/>
</dbReference>
<dbReference type="SMART" id="SM00289">
    <property type="entry name" value="WR1"/>
    <property type="match status" value="9"/>
</dbReference>
<evidence type="ECO:0000259" key="2">
    <source>
        <dbReference type="PROSITE" id="PS50279"/>
    </source>
</evidence>
<keyword evidence="6" id="KW-1185">Reference proteome</keyword>
<sequence length="787" mass="87771">MIWLLGLLLQIKLVFGTSGECDPDLNKHWYPVQNESTKFFFCHPTKKVYQLDECGSESGIQKEFDFLLQKCALRNKTFNSNLSDNNLSHPPRHSFGTIPNLSTIGQKILGRLPEPPRTRYEFDELQCPQGRNALKLKGKPVECSAAPGQDDPSVLHCGPDGHFRCSFFSKIGDRGICCEKLEKKQIKCPPRMGPVMEKDGNARACNPRRVGSCRTEGSVCVFDEEQGDFHCCQVDMSEYEDEEDELEASTMNYLAIGMTNQLRPPKYIGRPRKYSKDIEEINGCRGGEIPFLDQNKGAMECTADKVTCPPGFQCYRSRRFQRYICCGMNRGYCPSNSAVLMGPKQRKVSCGTLSGCPEGFYCHKSSHTCCSLEPTAGICEQGLPFINSDGKARYCEQSCPKGYTCTKRFRKSVCCPSTEHVCSQPVNIGLHCLIAKSKKFFFYHSESGECRPFIYTGCSGNDNRFETIRQCEDHCHLASICPVGSALRLANGNMATCSEHQPCPLDEYSCHSTDRGNFCCPNIENFEICPADQKPYIVKGRPVECHKSSECPNSFECHRPNYHSMGHCCAQPPPPVPMPSPLPIIRNLPKARPIYTPRCSNNKAPLKAPDDEIQICIPGKELECPNGYFCELDDYLGRYQCCPTNSPTVGYQSTCSSGFDIHLDSEGAPVFCDPEEVVTSCHKFGECKYSQEHENFVCCAPNSLEGMLKIENNSSPKLWSGILPGGHGCISDTQCEIIFPNARCDKGRCKCPGNLKAYQGKCEADCPQDYAEIDGICLKESTKRTKT</sequence>
<evidence type="ECO:0000313" key="5">
    <source>
        <dbReference type="Proteomes" id="UP000095284"/>
    </source>
</evidence>
<protein>
    <submittedName>
        <fullName evidence="3">(pine wood nematode) hypothetical protein</fullName>
    </submittedName>
    <submittedName>
        <fullName evidence="7">BPTI/Kunitz inhibitor domain-containing protein</fullName>
    </submittedName>
</protein>
<dbReference type="SUPFAM" id="SSF57362">
    <property type="entry name" value="BPTI-like"/>
    <property type="match status" value="1"/>
</dbReference>
<dbReference type="PRINTS" id="PR00759">
    <property type="entry name" value="BASICPTASE"/>
</dbReference>
<keyword evidence="1" id="KW-0732">Signal</keyword>
<dbReference type="EMBL" id="CAJFCV020000002">
    <property type="protein sequence ID" value="CAG9096006.1"/>
    <property type="molecule type" value="Genomic_DNA"/>
</dbReference>
<accession>A0A1I7RPH0</accession>
<dbReference type="InterPro" id="IPR002223">
    <property type="entry name" value="Kunitz_BPTI"/>
</dbReference>
<dbReference type="SMR" id="A0A1I7RPH0"/>
<dbReference type="AlphaFoldDB" id="A0A1I7RPH0"/>
<dbReference type="Pfam" id="PF14625">
    <property type="entry name" value="Lustrin_cystein"/>
    <property type="match status" value="7"/>
</dbReference>
<dbReference type="SMART" id="SM00131">
    <property type="entry name" value="KU"/>
    <property type="match status" value="1"/>
</dbReference>
<reference evidence="4" key="2">
    <citation type="submission" date="2020-08" db="EMBL/GenBank/DDBJ databases">
        <authorList>
            <person name="Kikuchi T."/>
        </authorList>
    </citation>
    <scope>NUCLEOTIDE SEQUENCE</scope>
    <source>
        <strain evidence="3">Ka4C1</strain>
    </source>
</reference>
<dbReference type="eggNOG" id="KOG4295">
    <property type="taxonomic scope" value="Eukaryota"/>
</dbReference>
<evidence type="ECO:0000313" key="7">
    <source>
        <dbReference type="WBParaSite" id="BXY_0261100.1"/>
    </source>
</evidence>
<proteinExistence type="predicted"/>
<dbReference type="Proteomes" id="UP000582659">
    <property type="component" value="Unassembled WGS sequence"/>
</dbReference>
<dbReference type="PROSITE" id="PS50279">
    <property type="entry name" value="BPTI_KUNITZ_2"/>
    <property type="match status" value="1"/>
</dbReference>
<dbReference type="PANTHER" id="PTHR46339:SF10">
    <property type="entry name" value="BPTI_KUNITZ INHIBITOR DOMAIN-CONTAINING PROTEIN"/>
    <property type="match status" value="1"/>
</dbReference>
<name>A0A1I7RPH0_BURXY</name>
<gene>
    <name evidence="3" type="ORF">BXYJ_LOCUS3768</name>
</gene>
<evidence type="ECO:0000313" key="6">
    <source>
        <dbReference type="Proteomes" id="UP000659654"/>
    </source>
</evidence>
<dbReference type="InterPro" id="IPR020901">
    <property type="entry name" value="Prtase_inh_Kunz-CS"/>
</dbReference>
<dbReference type="OrthoDB" id="4473401at2759"/>
<dbReference type="Pfam" id="PF00014">
    <property type="entry name" value="Kunitz_BPTI"/>
    <property type="match status" value="1"/>
</dbReference>
<evidence type="ECO:0000256" key="1">
    <source>
        <dbReference type="SAM" id="SignalP"/>
    </source>
</evidence>
<dbReference type="Proteomes" id="UP000659654">
    <property type="component" value="Unassembled WGS sequence"/>
</dbReference>
<dbReference type="InterPro" id="IPR028150">
    <property type="entry name" value="Lustrin_cystein"/>
</dbReference>
<dbReference type="PROSITE" id="PS00280">
    <property type="entry name" value="BPTI_KUNITZ_1"/>
    <property type="match status" value="1"/>
</dbReference>
<dbReference type="InterPro" id="IPR006150">
    <property type="entry name" value="Cys_repeat_1"/>
</dbReference>
<feature type="chain" id="PRO_5035359273" evidence="1">
    <location>
        <begin position="17"/>
        <end position="787"/>
    </location>
</feature>
<dbReference type="EMBL" id="CAJFDI010000002">
    <property type="protein sequence ID" value="CAD5214915.1"/>
    <property type="molecule type" value="Genomic_DNA"/>
</dbReference>
<dbReference type="InterPro" id="IPR036880">
    <property type="entry name" value="Kunitz_BPTI_sf"/>
</dbReference>
<dbReference type="WBParaSite" id="BXY_0261100.1">
    <property type="protein sequence ID" value="BXY_0261100.1"/>
    <property type="gene ID" value="BXY_0261100"/>
</dbReference>
<dbReference type="GO" id="GO:0004867">
    <property type="term" value="F:serine-type endopeptidase inhibitor activity"/>
    <property type="evidence" value="ECO:0007669"/>
    <property type="project" value="InterPro"/>
</dbReference>
<reference evidence="7" key="1">
    <citation type="submission" date="2016-11" db="UniProtKB">
        <authorList>
            <consortium name="WormBaseParasite"/>
        </authorList>
    </citation>
    <scope>IDENTIFICATION</scope>
</reference>
<dbReference type="CDD" id="cd00109">
    <property type="entry name" value="Kunitz-type"/>
    <property type="match status" value="1"/>
</dbReference>
<evidence type="ECO:0000313" key="4">
    <source>
        <dbReference type="EMBL" id="CAG9096006.1"/>
    </source>
</evidence>
<feature type="signal peptide" evidence="1">
    <location>
        <begin position="1"/>
        <end position="16"/>
    </location>
</feature>
<evidence type="ECO:0000313" key="3">
    <source>
        <dbReference type="EMBL" id="CAD5214915.1"/>
    </source>
</evidence>
<dbReference type="Proteomes" id="UP000095284">
    <property type="component" value="Unplaced"/>
</dbReference>
<organism evidence="5 7">
    <name type="scientific">Bursaphelenchus xylophilus</name>
    <name type="common">Pinewood nematode worm</name>
    <name type="synonym">Aphelenchoides xylophilus</name>
    <dbReference type="NCBI Taxonomy" id="6326"/>
    <lineage>
        <taxon>Eukaryota</taxon>
        <taxon>Metazoa</taxon>
        <taxon>Ecdysozoa</taxon>
        <taxon>Nematoda</taxon>
        <taxon>Chromadorea</taxon>
        <taxon>Rhabditida</taxon>
        <taxon>Tylenchina</taxon>
        <taxon>Tylenchomorpha</taxon>
        <taxon>Aphelenchoidea</taxon>
        <taxon>Aphelenchoididae</taxon>
        <taxon>Bursaphelenchus</taxon>
    </lineage>
</organism>
<dbReference type="Gene3D" id="4.10.410.10">
    <property type="entry name" value="Pancreatic trypsin inhibitor Kunitz domain"/>
    <property type="match status" value="1"/>
</dbReference>
<dbReference type="PANTHER" id="PTHR46339">
    <property type="entry name" value="PROTEIN CBG15282-RELATED"/>
    <property type="match status" value="1"/>
</dbReference>